<reference evidence="3" key="1">
    <citation type="journal article" date="2023" name="Nat. Microbiol.">
        <title>Babesia duncani multi-omics identifies virulence factors and drug targets.</title>
        <authorList>
            <person name="Singh P."/>
            <person name="Lonardi S."/>
            <person name="Liang Q."/>
            <person name="Vydyam P."/>
            <person name="Khabirova E."/>
            <person name="Fang T."/>
            <person name="Gihaz S."/>
            <person name="Thekkiniath J."/>
            <person name="Munshi M."/>
            <person name="Abel S."/>
            <person name="Ciampossin L."/>
            <person name="Batugedara G."/>
            <person name="Gupta M."/>
            <person name="Lu X.M."/>
            <person name="Lenz T."/>
            <person name="Chakravarty S."/>
            <person name="Cornillot E."/>
            <person name="Hu Y."/>
            <person name="Ma W."/>
            <person name="Gonzalez L.M."/>
            <person name="Sanchez S."/>
            <person name="Estrada K."/>
            <person name="Sanchez-Flores A."/>
            <person name="Montero E."/>
            <person name="Harb O.S."/>
            <person name="Le Roch K.G."/>
            <person name="Mamoun C.B."/>
        </authorList>
    </citation>
    <scope>NUCLEOTIDE SEQUENCE</scope>
    <source>
        <strain evidence="3">WA1</strain>
    </source>
</reference>
<dbReference type="GO" id="GO:0097361">
    <property type="term" value="C:cytosolic [4Fe-4S] assembly targeting complex"/>
    <property type="evidence" value="ECO:0007669"/>
    <property type="project" value="UniProtKB-UniRule"/>
</dbReference>
<dbReference type="InterPro" id="IPR029240">
    <property type="entry name" value="MMS19_N"/>
</dbReference>
<dbReference type="PANTHER" id="PTHR12891">
    <property type="entry name" value="DNA REPAIR/TRANSCRIPTION PROTEIN MET18/MMS19"/>
    <property type="match status" value="1"/>
</dbReference>
<dbReference type="Pfam" id="PF14500">
    <property type="entry name" value="MMS19_N"/>
    <property type="match status" value="1"/>
</dbReference>
<keyword evidence="1" id="KW-0539">Nucleus</keyword>
<organism evidence="3 4">
    <name type="scientific">Babesia duncani</name>
    <dbReference type="NCBI Taxonomy" id="323732"/>
    <lineage>
        <taxon>Eukaryota</taxon>
        <taxon>Sar</taxon>
        <taxon>Alveolata</taxon>
        <taxon>Apicomplexa</taxon>
        <taxon>Aconoidasida</taxon>
        <taxon>Piroplasmida</taxon>
        <taxon>Babesiidae</taxon>
        <taxon>Babesia</taxon>
    </lineage>
</organism>
<dbReference type="GO" id="GO:0016226">
    <property type="term" value="P:iron-sulfur cluster assembly"/>
    <property type="evidence" value="ECO:0007669"/>
    <property type="project" value="UniProtKB-UniRule"/>
</dbReference>
<evidence type="ECO:0000313" key="4">
    <source>
        <dbReference type="Proteomes" id="UP001214638"/>
    </source>
</evidence>
<dbReference type="GeneID" id="94336423"/>
<protein>
    <recommendedName>
        <fullName evidence="1">MMS19 nucleotide excision repair protein</fullName>
    </recommendedName>
</protein>
<comment type="caution">
    <text evidence="3">The sequence shown here is derived from an EMBL/GenBank/DDBJ whole genome shotgun (WGS) entry which is preliminary data.</text>
</comment>
<dbReference type="InterPro" id="IPR039920">
    <property type="entry name" value="MMS19"/>
</dbReference>
<dbReference type="PANTHER" id="PTHR12891:SF0">
    <property type="entry name" value="MMS19 NUCLEOTIDE EXCISION REPAIR PROTEIN HOMOLOG"/>
    <property type="match status" value="1"/>
</dbReference>
<proteinExistence type="inferred from homology"/>
<gene>
    <name evidence="3" type="ORF">BdWA1_002125</name>
</gene>
<dbReference type="GO" id="GO:0051604">
    <property type="term" value="P:protein maturation"/>
    <property type="evidence" value="ECO:0007669"/>
    <property type="project" value="UniProtKB-UniRule"/>
</dbReference>
<keyword evidence="4" id="KW-1185">Reference proteome</keyword>
<evidence type="ECO:0000256" key="1">
    <source>
        <dbReference type="RuleBase" id="RU367072"/>
    </source>
</evidence>
<dbReference type="AlphaFoldDB" id="A0AAD9PL58"/>
<keyword evidence="1" id="KW-0227">DNA damage</keyword>
<feature type="domain" description="MMS19 N-terminal" evidence="2">
    <location>
        <begin position="89"/>
        <end position="316"/>
    </location>
</feature>
<comment type="function">
    <text evidence="1">Key component of the cytosolic iron-sulfur protein assembly (CIA) complex, a multiprotein complex that mediates the incorporation of iron-sulfur cluster into apoproteins specifically involved in DNA metabolism and genomic integrity. In the CIA complex, MMS19 acts as an adapter between early-acting CIA components and a subset of cellular target iron-sulfur proteins.</text>
</comment>
<dbReference type="GO" id="GO:0005634">
    <property type="term" value="C:nucleus"/>
    <property type="evidence" value="ECO:0007669"/>
    <property type="project" value="UniProtKB-SubCell"/>
</dbReference>
<name>A0AAD9PL58_9APIC</name>
<keyword evidence="1" id="KW-0234">DNA repair</keyword>
<evidence type="ECO:0000313" key="3">
    <source>
        <dbReference type="EMBL" id="KAK2196876.1"/>
    </source>
</evidence>
<comment type="subcellular location">
    <subcellularLocation>
        <location evidence="1">Nucleus</location>
    </subcellularLocation>
</comment>
<dbReference type="RefSeq" id="XP_067803718.1">
    <property type="nucleotide sequence ID" value="XM_067947154.1"/>
</dbReference>
<dbReference type="Proteomes" id="UP001214638">
    <property type="component" value="Unassembled WGS sequence"/>
</dbReference>
<sequence>MEDAGDDVFGGEYDEISNLVNSYTSSDDEYSLNDHRNSLLIALLKGNAEVLVKVVNHLYLKTSNPVLKRNICKLTFELISRTQDIFNGSILGFLTSSVKATICMHHSILGIKALFQRHIKFNDALIQQYLKEIKTAFETLLTLDISSLGQSSRFDFLWISHYIFEIGTLDLAVDFPKVFKLLQGEKDPRNLLLMFDLCIKYCRAPNAKLDLNSVTNLFVAYFPIYFTPPKNDKIGIQPSQLKQRLLECFVAHEGLGKYTLEVLIDALYSGYVNQEEHCAVLANVLEFLVACSSCYSKGSFAPFLDSLCDAILNEVFSIASDAPNPLGVEGVNSQILEIEWIQPHPKQPLDPKMSDSTDNSGIVDTKVVKAINALGKEHRHAWENVPQRLELYYEITRVFLSTIDDISGLNLKEFTRLLNHLSTLISMGDAESNMDGEAGYILDAICTIPQCHPYVMMHAIAPICNRMVHEFLLSKKNGNAYNPQASLDILVNVLGSLCINFQGYRFQDDCIIQAGACCIESGNEEILKNGLKLLVLGSVVTTSTLANTVLEYLANQSQLLNTGPKGERELLHMESLLDIYTCKGIGHVIETKVKAHSIQMLQSNDISSDIQTYFSSSRACTIYAKLVVTLVERGMFVNELLGMTCACIQACIQDGFKSRGLLAIVNIISNIVFDAKLDKIDREAIARFSCDLDQYSNLWHQGNIQSKSGLLLLVKIVPHLLSHTLDFDDDNLLLKLMDLDLTFLLPIFLPHLGLDKLLNLFEPLVKYCQYIQDRGIESDVILLNFECGCLALSEIVRMHPHKKDILPVMDKLQSNIKYSIAQGFYDTPFYVGILQDTSVPTWHILHFISQALPFDNPRLQDNLRTLGFDARNFTIDNRYCDHYFSTVPKPLNMSSKIVKYQWLHALSFQHPFQYSDESLDHLTSIVTKQMSDGSIAKESCPDKSLVLVELLLSTDHVNASSKIIHLLKVWQSMDKHSWACMQPFGKVKEGESYEKWCQESFVIKLHALLLRVLVSVLGRGTSKRRDFEFTLEPQSIPNGVPVHAAFDNIVQMLQNEEFINDTAKIALDCCVVNAKILALLVLHATFKTWPTADAQLLASTIKQISPLLGDGCKRVRLVALKCREHWLACLKGGN</sequence>
<evidence type="ECO:0000259" key="2">
    <source>
        <dbReference type="Pfam" id="PF14500"/>
    </source>
</evidence>
<dbReference type="GO" id="GO:0006281">
    <property type="term" value="P:DNA repair"/>
    <property type="evidence" value="ECO:0007669"/>
    <property type="project" value="UniProtKB-UniRule"/>
</dbReference>
<dbReference type="EMBL" id="JALLKP010000002">
    <property type="protein sequence ID" value="KAK2196876.1"/>
    <property type="molecule type" value="Genomic_DNA"/>
</dbReference>
<dbReference type="KEGG" id="bdw:94336423"/>
<comment type="similarity">
    <text evidence="1">Belongs to the MET18/MMS19 family.</text>
</comment>
<accession>A0AAD9PL58</accession>